<evidence type="ECO:0000256" key="1">
    <source>
        <dbReference type="SAM" id="MobiDB-lite"/>
    </source>
</evidence>
<feature type="compositionally biased region" description="Polar residues" evidence="1">
    <location>
        <begin position="225"/>
        <end position="234"/>
    </location>
</feature>
<keyword evidence="3" id="KW-1185">Reference proteome</keyword>
<dbReference type="AlphaFoldDB" id="A0A8X7VA69"/>
<sequence length="337" mass="36150">MKGFVGDIEGRLKATVQLAVQHAMQEAPKSLDVSLGGGLEKMHCALTKTVKDLLSKVSSSSLFDDQGVGLPNVGDQRGGSGVIPPAVVTPQPQAMGSTAARDSTLVGDSARRSSLRLKKTINLGGQTSMDREPVPVKLVAPTLPDMVVEETNPKAHLVWCVSGDTISPNIGDKSPPNTQTSQEKIIDSPPLNIEPLQPNHADVFPAAVPAVNLGVHYAVEEQTEQPDVTNSASRPASVEEPNPIRDSLDSEEIHIPYNLLEIPSFSLELSQEQVPDVLVDVNPLNVIMPEEQDDGVDGERRKSKRAWNKPAVLNDFQCDPKIGLGHNINPNVGELFS</sequence>
<gene>
    <name evidence="2" type="ORF">Bca52824_027189</name>
</gene>
<protein>
    <submittedName>
        <fullName evidence="2">Uncharacterized protein</fullName>
    </submittedName>
</protein>
<feature type="region of interest" description="Disordered" evidence="1">
    <location>
        <begin position="222"/>
        <end position="248"/>
    </location>
</feature>
<proteinExistence type="predicted"/>
<dbReference type="EMBL" id="JAAMPC010000006">
    <property type="protein sequence ID" value="KAG2307441.1"/>
    <property type="molecule type" value="Genomic_DNA"/>
</dbReference>
<accession>A0A8X7VA69</accession>
<organism evidence="2 3">
    <name type="scientific">Brassica carinata</name>
    <name type="common">Ethiopian mustard</name>
    <name type="synonym">Abyssinian cabbage</name>
    <dbReference type="NCBI Taxonomy" id="52824"/>
    <lineage>
        <taxon>Eukaryota</taxon>
        <taxon>Viridiplantae</taxon>
        <taxon>Streptophyta</taxon>
        <taxon>Embryophyta</taxon>
        <taxon>Tracheophyta</taxon>
        <taxon>Spermatophyta</taxon>
        <taxon>Magnoliopsida</taxon>
        <taxon>eudicotyledons</taxon>
        <taxon>Gunneridae</taxon>
        <taxon>Pentapetalae</taxon>
        <taxon>rosids</taxon>
        <taxon>malvids</taxon>
        <taxon>Brassicales</taxon>
        <taxon>Brassicaceae</taxon>
        <taxon>Brassiceae</taxon>
        <taxon>Brassica</taxon>
    </lineage>
</organism>
<name>A0A8X7VA69_BRACI</name>
<feature type="region of interest" description="Disordered" evidence="1">
    <location>
        <begin position="68"/>
        <end position="110"/>
    </location>
</feature>
<comment type="caution">
    <text evidence="2">The sequence shown here is derived from an EMBL/GenBank/DDBJ whole genome shotgun (WGS) entry which is preliminary data.</text>
</comment>
<reference evidence="2 3" key="1">
    <citation type="submission" date="2020-02" db="EMBL/GenBank/DDBJ databases">
        <authorList>
            <person name="Ma Q."/>
            <person name="Huang Y."/>
            <person name="Song X."/>
            <person name="Pei D."/>
        </authorList>
    </citation>
    <scope>NUCLEOTIDE SEQUENCE [LARGE SCALE GENOMIC DNA]</scope>
    <source>
        <strain evidence="2">Sxm20200214</strain>
        <tissue evidence="2">Leaf</tissue>
    </source>
</reference>
<evidence type="ECO:0000313" key="3">
    <source>
        <dbReference type="Proteomes" id="UP000886595"/>
    </source>
</evidence>
<dbReference type="Proteomes" id="UP000886595">
    <property type="component" value="Unassembled WGS sequence"/>
</dbReference>
<evidence type="ECO:0000313" key="2">
    <source>
        <dbReference type="EMBL" id="KAG2307441.1"/>
    </source>
</evidence>